<accession>A0ACB8ZJT1</accession>
<organism evidence="1 2">
    <name type="scientific">Arctium lappa</name>
    <name type="common">Greater burdock</name>
    <name type="synonym">Lappa major</name>
    <dbReference type="NCBI Taxonomy" id="4217"/>
    <lineage>
        <taxon>Eukaryota</taxon>
        <taxon>Viridiplantae</taxon>
        <taxon>Streptophyta</taxon>
        <taxon>Embryophyta</taxon>
        <taxon>Tracheophyta</taxon>
        <taxon>Spermatophyta</taxon>
        <taxon>Magnoliopsida</taxon>
        <taxon>eudicotyledons</taxon>
        <taxon>Gunneridae</taxon>
        <taxon>Pentapetalae</taxon>
        <taxon>asterids</taxon>
        <taxon>campanulids</taxon>
        <taxon>Asterales</taxon>
        <taxon>Asteraceae</taxon>
        <taxon>Carduoideae</taxon>
        <taxon>Cardueae</taxon>
        <taxon>Arctiinae</taxon>
        <taxon>Arctium</taxon>
    </lineage>
</organism>
<keyword evidence="2" id="KW-1185">Reference proteome</keyword>
<dbReference type="EMBL" id="CM042056">
    <property type="protein sequence ID" value="KAI3697756.1"/>
    <property type="molecule type" value="Genomic_DNA"/>
</dbReference>
<name>A0ACB8ZJT1_ARCLA</name>
<reference evidence="1 2" key="2">
    <citation type="journal article" date="2022" name="Mol. Ecol. Resour.">
        <title>The genomes of chicory, endive, great burdock and yacon provide insights into Asteraceae paleo-polyploidization history and plant inulin production.</title>
        <authorList>
            <person name="Fan W."/>
            <person name="Wang S."/>
            <person name="Wang H."/>
            <person name="Wang A."/>
            <person name="Jiang F."/>
            <person name="Liu H."/>
            <person name="Zhao H."/>
            <person name="Xu D."/>
            <person name="Zhang Y."/>
        </authorList>
    </citation>
    <scope>NUCLEOTIDE SEQUENCE [LARGE SCALE GENOMIC DNA]</scope>
    <source>
        <strain evidence="2">cv. Niubang</strain>
    </source>
</reference>
<sequence length="119" mass="13579">MANLIFAAIIHHHLLFRLRSKLPIDCETYSHRETVTRLLLRSPYPCCETHDRILTHLHGSPTLTVTLPLLRPSPHYPHSSLNLDFGYGFELEELRNTVVDFRTRSFTGEEGAAGTQVGR</sequence>
<gene>
    <name evidence="1" type="ORF">L6452_30853</name>
</gene>
<comment type="caution">
    <text evidence="1">The sequence shown here is derived from an EMBL/GenBank/DDBJ whole genome shotgun (WGS) entry which is preliminary data.</text>
</comment>
<dbReference type="Proteomes" id="UP001055879">
    <property type="component" value="Linkage Group LG10"/>
</dbReference>
<evidence type="ECO:0000313" key="1">
    <source>
        <dbReference type="EMBL" id="KAI3697756.1"/>
    </source>
</evidence>
<reference evidence="2" key="1">
    <citation type="journal article" date="2022" name="Mol. Ecol. Resour.">
        <title>The genomes of chicory, endive, great burdock and yacon provide insights into Asteraceae palaeo-polyploidization history and plant inulin production.</title>
        <authorList>
            <person name="Fan W."/>
            <person name="Wang S."/>
            <person name="Wang H."/>
            <person name="Wang A."/>
            <person name="Jiang F."/>
            <person name="Liu H."/>
            <person name="Zhao H."/>
            <person name="Xu D."/>
            <person name="Zhang Y."/>
        </authorList>
    </citation>
    <scope>NUCLEOTIDE SEQUENCE [LARGE SCALE GENOMIC DNA]</scope>
    <source>
        <strain evidence="2">cv. Niubang</strain>
    </source>
</reference>
<evidence type="ECO:0000313" key="2">
    <source>
        <dbReference type="Proteomes" id="UP001055879"/>
    </source>
</evidence>
<proteinExistence type="predicted"/>
<protein>
    <submittedName>
        <fullName evidence="1">Uncharacterized protein</fullName>
    </submittedName>
</protein>